<keyword evidence="3 7" id="KW-0812">Transmembrane</keyword>
<proteinExistence type="inferred from homology"/>
<keyword evidence="5 7" id="KW-0472">Membrane</keyword>
<comment type="subcellular location">
    <subcellularLocation>
        <location evidence="1">Membrane</location>
        <topology evidence="1">Multi-pass membrane protein</topology>
    </subcellularLocation>
</comment>
<dbReference type="InterPro" id="IPR051401">
    <property type="entry name" value="GtrA_CellWall_Glycosyl"/>
</dbReference>
<feature type="compositionally biased region" description="Low complexity" evidence="6">
    <location>
        <begin position="1"/>
        <end position="18"/>
    </location>
</feature>
<feature type="transmembrane region" description="Helical" evidence="7">
    <location>
        <begin position="117"/>
        <end position="139"/>
    </location>
</feature>
<dbReference type="InterPro" id="IPR007267">
    <property type="entry name" value="GtrA_DPMS_TM"/>
</dbReference>
<accession>A0A2A9D159</accession>
<dbReference type="PANTHER" id="PTHR38459">
    <property type="entry name" value="PROPHAGE BACTOPRENOL-LINKED GLUCOSE TRANSLOCASE HOMOLOG"/>
    <property type="match status" value="1"/>
</dbReference>
<evidence type="ECO:0000256" key="2">
    <source>
        <dbReference type="ARBA" id="ARBA00009399"/>
    </source>
</evidence>
<dbReference type="Pfam" id="PF04138">
    <property type="entry name" value="GtrA_DPMS_TM"/>
    <property type="match status" value="1"/>
</dbReference>
<feature type="transmembrane region" description="Helical" evidence="7">
    <location>
        <begin position="75"/>
        <end position="96"/>
    </location>
</feature>
<evidence type="ECO:0000313" key="10">
    <source>
        <dbReference type="Proteomes" id="UP000224915"/>
    </source>
</evidence>
<evidence type="ECO:0000256" key="6">
    <source>
        <dbReference type="SAM" id="MobiDB-lite"/>
    </source>
</evidence>
<feature type="transmembrane region" description="Helical" evidence="7">
    <location>
        <begin position="164"/>
        <end position="181"/>
    </location>
</feature>
<protein>
    <submittedName>
        <fullName evidence="9">Putative flippase GtrA</fullName>
    </submittedName>
</protein>
<evidence type="ECO:0000256" key="3">
    <source>
        <dbReference type="ARBA" id="ARBA00022692"/>
    </source>
</evidence>
<dbReference type="GO" id="GO:0000271">
    <property type="term" value="P:polysaccharide biosynthetic process"/>
    <property type="evidence" value="ECO:0007669"/>
    <property type="project" value="InterPro"/>
</dbReference>
<feature type="domain" description="GtrA/DPMS transmembrane" evidence="8">
    <location>
        <begin position="36"/>
        <end position="187"/>
    </location>
</feature>
<evidence type="ECO:0000259" key="8">
    <source>
        <dbReference type="Pfam" id="PF04138"/>
    </source>
</evidence>
<comment type="caution">
    <text evidence="9">The sequence shown here is derived from an EMBL/GenBank/DDBJ whole genome shotgun (WGS) entry which is preliminary data.</text>
</comment>
<dbReference type="EMBL" id="PDJD01000001">
    <property type="protein sequence ID" value="PFG20373.1"/>
    <property type="molecule type" value="Genomic_DNA"/>
</dbReference>
<sequence>MPLSPSAADGSGPGSQDAPTRRVSSRLRGVALQFVRFAVVGGAGVLVNMAVAVALNGANGGAGNAREILFAIPWTVYNVRFTALVWVVSFLVAAVFNYQLNRVWTFRNRARPPWWSGLWRFVLVGSVAAAVGLGLKVALTHPDAAVYLAHPWFEDDQVLRSREYWAQLIAILLTLPINFLVNRYWTFARER</sequence>
<dbReference type="PANTHER" id="PTHR38459:SF1">
    <property type="entry name" value="PROPHAGE BACTOPRENOL-LINKED GLUCOSE TRANSLOCASE HOMOLOG"/>
    <property type="match status" value="1"/>
</dbReference>
<evidence type="ECO:0000256" key="7">
    <source>
        <dbReference type="SAM" id="Phobius"/>
    </source>
</evidence>
<evidence type="ECO:0000256" key="5">
    <source>
        <dbReference type="ARBA" id="ARBA00023136"/>
    </source>
</evidence>
<evidence type="ECO:0000256" key="1">
    <source>
        <dbReference type="ARBA" id="ARBA00004141"/>
    </source>
</evidence>
<dbReference type="Proteomes" id="UP000224915">
    <property type="component" value="Unassembled WGS sequence"/>
</dbReference>
<keyword evidence="4 7" id="KW-1133">Transmembrane helix</keyword>
<comment type="similarity">
    <text evidence="2">Belongs to the GtrA family.</text>
</comment>
<dbReference type="AlphaFoldDB" id="A0A2A9D159"/>
<reference evidence="9 10" key="1">
    <citation type="submission" date="2017-10" db="EMBL/GenBank/DDBJ databases">
        <title>Sequencing the genomes of 1000 actinobacteria strains.</title>
        <authorList>
            <person name="Klenk H.-P."/>
        </authorList>
    </citation>
    <scope>NUCLEOTIDE SEQUENCE [LARGE SCALE GENOMIC DNA]</scope>
    <source>
        <strain evidence="9 10">DSM 21801</strain>
    </source>
</reference>
<gene>
    <name evidence="9" type="ORF">ATL40_1971</name>
</gene>
<evidence type="ECO:0000313" key="9">
    <source>
        <dbReference type="EMBL" id="PFG20373.1"/>
    </source>
</evidence>
<name>A0A2A9D159_9MICO</name>
<organism evidence="9 10">
    <name type="scientific">Serinibacter salmoneus</name>
    <dbReference type="NCBI Taxonomy" id="556530"/>
    <lineage>
        <taxon>Bacteria</taxon>
        <taxon>Bacillati</taxon>
        <taxon>Actinomycetota</taxon>
        <taxon>Actinomycetes</taxon>
        <taxon>Micrococcales</taxon>
        <taxon>Beutenbergiaceae</taxon>
        <taxon>Serinibacter</taxon>
    </lineage>
</organism>
<keyword evidence="10" id="KW-1185">Reference proteome</keyword>
<dbReference type="GO" id="GO:0005886">
    <property type="term" value="C:plasma membrane"/>
    <property type="evidence" value="ECO:0007669"/>
    <property type="project" value="TreeGrafter"/>
</dbReference>
<feature type="region of interest" description="Disordered" evidence="6">
    <location>
        <begin position="1"/>
        <end position="22"/>
    </location>
</feature>
<feature type="transmembrane region" description="Helical" evidence="7">
    <location>
        <begin position="34"/>
        <end position="55"/>
    </location>
</feature>
<evidence type="ECO:0000256" key="4">
    <source>
        <dbReference type="ARBA" id="ARBA00022989"/>
    </source>
</evidence>
<dbReference type="OrthoDB" id="9807815at2"/>